<feature type="domain" description="SCP" evidence="2">
    <location>
        <begin position="54"/>
        <end position="161"/>
    </location>
</feature>
<keyword evidence="4" id="KW-1185">Reference proteome</keyword>
<evidence type="ECO:0000259" key="2">
    <source>
        <dbReference type="SMART" id="SM00198"/>
    </source>
</evidence>
<dbReference type="Pfam" id="PF00188">
    <property type="entry name" value="CAP"/>
    <property type="match status" value="1"/>
</dbReference>
<dbReference type="OrthoDB" id="68195at2"/>
<dbReference type="RefSeq" id="WP_126121306.1">
    <property type="nucleotide sequence ID" value="NZ_RXHJ01000014.1"/>
</dbReference>
<dbReference type="AlphaFoldDB" id="A0A430HWQ6"/>
<gene>
    <name evidence="3" type="ORF">EAH68_10565</name>
</gene>
<reference evidence="3 4" key="1">
    <citation type="submission" date="2018-12" db="EMBL/GenBank/DDBJ databases">
        <title>YIM 101343 draft genome.</title>
        <authorList>
            <person name="Chen X."/>
        </authorList>
    </citation>
    <scope>NUCLEOTIDE SEQUENCE [LARGE SCALE GENOMIC DNA]</scope>
    <source>
        <strain evidence="3 4">YIM 101343</strain>
    </source>
</reference>
<dbReference type="PANTHER" id="PTHR31157:SF1">
    <property type="entry name" value="SCP DOMAIN-CONTAINING PROTEIN"/>
    <property type="match status" value="1"/>
</dbReference>
<dbReference type="EMBL" id="RXHJ01000014">
    <property type="protein sequence ID" value="RSZ61920.1"/>
    <property type="molecule type" value="Genomic_DNA"/>
</dbReference>
<dbReference type="Gene3D" id="3.40.33.10">
    <property type="entry name" value="CAP"/>
    <property type="match status" value="1"/>
</dbReference>
<dbReference type="Proteomes" id="UP000274907">
    <property type="component" value="Unassembled WGS sequence"/>
</dbReference>
<dbReference type="SMART" id="SM00198">
    <property type="entry name" value="SCP"/>
    <property type="match status" value="1"/>
</dbReference>
<feature type="chain" id="PRO_5019107112" evidence="1">
    <location>
        <begin position="28"/>
        <end position="162"/>
    </location>
</feature>
<organism evidence="3 4">
    <name type="scientific">Corynebacterium hylobatis</name>
    <dbReference type="NCBI Taxonomy" id="1859290"/>
    <lineage>
        <taxon>Bacteria</taxon>
        <taxon>Bacillati</taxon>
        <taxon>Actinomycetota</taxon>
        <taxon>Actinomycetes</taxon>
        <taxon>Mycobacteriales</taxon>
        <taxon>Corynebacteriaceae</taxon>
        <taxon>Corynebacterium</taxon>
    </lineage>
</organism>
<keyword evidence="1" id="KW-0732">Signal</keyword>
<feature type="signal peptide" evidence="1">
    <location>
        <begin position="1"/>
        <end position="27"/>
    </location>
</feature>
<comment type="caution">
    <text evidence="3">The sequence shown here is derived from an EMBL/GenBank/DDBJ whole genome shotgun (WGS) entry which is preliminary data.</text>
</comment>
<evidence type="ECO:0000256" key="1">
    <source>
        <dbReference type="SAM" id="SignalP"/>
    </source>
</evidence>
<dbReference type="PANTHER" id="PTHR31157">
    <property type="entry name" value="SCP DOMAIN-CONTAINING PROTEIN"/>
    <property type="match status" value="1"/>
</dbReference>
<dbReference type="InterPro" id="IPR014044">
    <property type="entry name" value="CAP_dom"/>
</dbReference>
<proteinExistence type="predicted"/>
<sequence length="162" mass="17144">MKNLKRAAIVMASAVAISGGIISPANAQSSLPSLATALGLHVMPSGPVAQNAAHIENETIRLLNDYRVSHGLNRLAVDPGLTAQARDWSQRLADGAATRHSNHNVFENVAMNSQAGPATFFNQWKNSPGHNRNMLEAGVTKVGVGVAFDTAGKAYSTMQLSW</sequence>
<dbReference type="CDD" id="cd05379">
    <property type="entry name" value="CAP_bacterial"/>
    <property type="match status" value="1"/>
</dbReference>
<name>A0A430HWQ6_9CORY</name>
<accession>A0A430HWQ6</accession>
<dbReference type="InterPro" id="IPR035940">
    <property type="entry name" value="CAP_sf"/>
</dbReference>
<evidence type="ECO:0000313" key="3">
    <source>
        <dbReference type="EMBL" id="RSZ61920.1"/>
    </source>
</evidence>
<evidence type="ECO:0000313" key="4">
    <source>
        <dbReference type="Proteomes" id="UP000274907"/>
    </source>
</evidence>
<dbReference type="SUPFAM" id="SSF55797">
    <property type="entry name" value="PR-1-like"/>
    <property type="match status" value="1"/>
</dbReference>
<protein>
    <submittedName>
        <fullName evidence="3">CAP domain-containing protein</fullName>
    </submittedName>
</protein>